<dbReference type="Gene3D" id="3.40.50.300">
    <property type="entry name" value="P-loop containing nucleotide triphosphate hydrolases"/>
    <property type="match status" value="1"/>
</dbReference>
<evidence type="ECO:0000313" key="4">
    <source>
        <dbReference type="Proteomes" id="UP000001029"/>
    </source>
</evidence>
<dbReference type="KEGG" id="emi:Emin_1273"/>
<keyword evidence="4" id="KW-1185">Reference proteome</keyword>
<dbReference type="PANTHER" id="PTHR42961">
    <property type="entry name" value="IRON-SULFUR PROTEIN NUBPL"/>
    <property type="match status" value="1"/>
</dbReference>
<name>B2KE77_ELUMP</name>
<dbReference type="GO" id="GO:0005524">
    <property type="term" value="F:ATP binding"/>
    <property type="evidence" value="ECO:0007669"/>
    <property type="project" value="UniProtKB-KW"/>
</dbReference>
<evidence type="ECO:0000256" key="2">
    <source>
        <dbReference type="ARBA" id="ARBA00022840"/>
    </source>
</evidence>
<dbReference type="AlphaFoldDB" id="B2KE77"/>
<dbReference type="EMBL" id="CP001055">
    <property type="protein sequence ID" value="ACC98823.1"/>
    <property type="molecule type" value="Genomic_DNA"/>
</dbReference>
<protein>
    <submittedName>
        <fullName evidence="3">ATPases involved in chromosome partitioning</fullName>
    </submittedName>
</protein>
<organism evidence="3 4">
    <name type="scientific">Elusimicrobium minutum (strain Pei191)</name>
    <dbReference type="NCBI Taxonomy" id="445932"/>
    <lineage>
        <taxon>Bacteria</taxon>
        <taxon>Pseudomonadati</taxon>
        <taxon>Elusimicrobiota</taxon>
        <taxon>Elusimicrobia</taxon>
        <taxon>Elusimicrobiales</taxon>
        <taxon>Elusimicrobiaceae</taxon>
        <taxon>Elusimicrobium</taxon>
    </lineage>
</organism>
<dbReference type="Proteomes" id="UP000001029">
    <property type="component" value="Chromosome"/>
</dbReference>
<keyword evidence="1" id="KW-0547">Nucleotide-binding</keyword>
<dbReference type="Pfam" id="PF10609">
    <property type="entry name" value="ParA"/>
    <property type="match status" value="1"/>
</dbReference>
<evidence type="ECO:0000256" key="1">
    <source>
        <dbReference type="ARBA" id="ARBA00022741"/>
    </source>
</evidence>
<dbReference type="PANTHER" id="PTHR42961:SF2">
    <property type="entry name" value="IRON-SULFUR PROTEIN NUBPL"/>
    <property type="match status" value="1"/>
</dbReference>
<dbReference type="GO" id="GO:0016226">
    <property type="term" value="P:iron-sulfur cluster assembly"/>
    <property type="evidence" value="ECO:0007669"/>
    <property type="project" value="InterPro"/>
</dbReference>
<evidence type="ECO:0000313" key="3">
    <source>
        <dbReference type="EMBL" id="ACC98823.1"/>
    </source>
</evidence>
<dbReference type="GO" id="GO:0051539">
    <property type="term" value="F:4 iron, 4 sulfur cluster binding"/>
    <property type="evidence" value="ECO:0007669"/>
    <property type="project" value="TreeGrafter"/>
</dbReference>
<sequence length="245" mass="26610">MKDLNIDPRVYSIAPRLSKIKKIIAVTGFKGGVGKSTVSCLLALALAERGLRTGLADLDFAGASCHAILGVKPGPKSLFPKEIEGLLPPDIEGVKFMSLSYFTQSRAVHLRGADITNTIIELLAVTNWGELDFLVLDMPPGLSDTALDIMRYIPQAKLICVVTPSVLSQNLAASALQFSKYAGIETAGIVKNLLTDNSPHIDFANFKTLVELKTDENFENNIGDIKKLKNTDIFRNLELAVEKLV</sequence>
<dbReference type="InterPro" id="IPR033756">
    <property type="entry name" value="YlxH/NBP35"/>
</dbReference>
<dbReference type="RefSeq" id="WP_012415438.1">
    <property type="nucleotide sequence ID" value="NC_010644.1"/>
</dbReference>
<gene>
    <name evidence="3" type="ordered locus">Emin_1273</name>
</gene>
<dbReference type="OrthoDB" id="9809679at2"/>
<dbReference type="STRING" id="445932.Emin_1273"/>
<dbReference type="InterPro" id="IPR027417">
    <property type="entry name" value="P-loop_NTPase"/>
</dbReference>
<keyword evidence="2" id="KW-0067">ATP-binding</keyword>
<accession>B2KE77</accession>
<proteinExistence type="predicted"/>
<reference evidence="3 4" key="1">
    <citation type="journal article" date="2009" name="Appl. Environ. Microbiol.">
        <title>Genomic analysis of 'Elusimicrobium minutum,' the first cultivated representative of the phylum 'Elusimicrobia' (formerly termite group 1).</title>
        <authorList>
            <person name="Herlemann D.P.R."/>
            <person name="Geissinger O."/>
            <person name="Ikeda-Ohtsubo W."/>
            <person name="Kunin V."/>
            <person name="Sun H."/>
            <person name="Lapidus A."/>
            <person name="Hugenholtz P."/>
            <person name="Brune A."/>
        </authorList>
    </citation>
    <scope>NUCLEOTIDE SEQUENCE [LARGE SCALE GENOMIC DNA]</scope>
    <source>
        <strain evidence="3 4">Pei191</strain>
    </source>
</reference>
<dbReference type="HOGENOM" id="CLU_024839_0_2_0"/>
<dbReference type="InterPro" id="IPR044304">
    <property type="entry name" value="NUBPL-like"/>
</dbReference>
<dbReference type="SUPFAM" id="SSF52540">
    <property type="entry name" value="P-loop containing nucleoside triphosphate hydrolases"/>
    <property type="match status" value="1"/>
</dbReference>